<dbReference type="InterPro" id="IPR027417">
    <property type="entry name" value="P-loop_NTPase"/>
</dbReference>
<dbReference type="SUPFAM" id="SSF52540">
    <property type="entry name" value="P-loop containing nucleoside triphosphate hydrolases"/>
    <property type="match status" value="1"/>
</dbReference>
<keyword evidence="15" id="KW-1185">Reference proteome</keyword>
<dbReference type="InterPro" id="IPR039430">
    <property type="entry name" value="Thymidylate_kin-like_dom"/>
</dbReference>
<evidence type="ECO:0000259" key="13">
    <source>
        <dbReference type="Pfam" id="PF02223"/>
    </source>
</evidence>
<dbReference type="Gene3D" id="3.40.50.300">
    <property type="entry name" value="P-loop containing nucleotide triphosphate hydrolases"/>
    <property type="match status" value="1"/>
</dbReference>
<evidence type="ECO:0000256" key="9">
    <source>
        <dbReference type="ARBA" id="ARBA00029962"/>
    </source>
</evidence>
<dbReference type="InterPro" id="IPR018094">
    <property type="entry name" value="Thymidylate_kinase"/>
</dbReference>
<evidence type="ECO:0000313" key="15">
    <source>
        <dbReference type="Proteomes" id="UP000294887"/>
    </source>
</evidence>
<dbReference type="PANTHER" id="PTHR10344">
    <property type="entry name" value="THYMIDYLATE KINASE"/>
    <property type="match status" value="1"/>
</dbReference>
<evidence type="ECO:0000256" key="1">
    <source>
        <dbReference type="ARBA" id="ARBA00009776"/>
    </source>
</evidence>
<comment type="catalytic activity">
    <reaction evidence="10 12">
        <text>dTMP + ATP = dTDP + ADP</text>
        <dbReference type="Rhea" id="RHEA:13517"/>
        <dbReference type="ChEBI" id="CHEBI:30616"/>
        <dbReference type="ChEBI" id="CHEBI:58369"/>
        <dbReference type="ChEBI" id="CHEBI:63528"/>
        <dbReference type="ChEBI" id="CHEBI:456216"/>
        <dbReference type="EC" id="2.7.4.9"/>
    </reaction>
</comment>
<evidence type="ECO:0000256" key="2">
    <source>
        <dbReference type="ARBA" id="ARBA00012980"/>
    </source>
</evidence>
<reference evidence="14 15" key="1">
    <citation type="submission" date="2019-03" db="EMBL/GenBank/DDBJ databases">
        <title>Genomic Encyclopedia of Type Strains, Phase IV (KMG-IV): sequencing the most valuable type-strain genomes for metagenomic binning, comparative biology and taxonomic classification.</title>
        <authorList>
            <person name="Goeker M."/>
        </authorList>
    </citation>
    <scope>NUCLEOTIDE SEQUENCE [LARGE SCALE GENOMIC DNA]</scope>
    <source>
        <strain evidence="14 15">DSM 24830</strain>
    </source>
</reference>
<evidence type="ECO:0000256" key="10">
    <source>
        <dbReference type="ARBA" id="ARBA00048743"/>
    </source>
</evidence>
<keyword evidence="7 12" id="KW-0418">Kinase</keyword>
<dbReference type="Proteomes" id="UP000294887">
    <property type="component" value="Unassembled WGS sequence"/>
</dbReference>
<evidence type="ECO:0000256" key="8">
    <source>
        <dbReference type="ARBA" id="ARBA00022840"/>
    </source>
</evidence>
<evidence type="ECO:0000256" key="6">
    <source>
        <dbReference type="ARBA" id="ARBA00022741"/>
    </source>
</evidence>
<keyword evidence="8 12" id="KW-0067">ATP-binding</keyword>
<dbReference type="Pfam" id="PF02223">
    <property type="entry name" value="Thymidylate_kin"/>
    <property type="match status" value="1"/>
</dbReference>
<proteinExistence type="inferred from homology"/>
<accession>A0A4R1F0S6</accession>
<comment type="function">
    <text evidence="11 12">Phosphorylation of dTMP to form dTDP in both de novo and salvage pathways of dTTP synthesis.</text>
</comment>
<keyword evidence="6 12" id="KW-0547">Nucleotide-binding</keyword>
<dbReference type="EMBL" id="SMFQ01000003">
    <property type="protein sequence ID" value="TCJ86860.1"/>
    <property type="molecule type" value="Genomic_DNA"/>
</dbReference>
<dbReference type="GO" id="GO:0005524">
    <property type="term" value="F:ATP binding"/>
    <property type="evidence" value="ECO:0007669"/>
    <property type="project" value="UniProtKB-UniRule"/>
</dbReference>
<dbReference type="EC" id="2.7.4.9" evidence="2 12"/>
<sequence>MTKKNAKHGLFISFEGVEGAGKTTNIEYIAEKIEASGQEILLTREPGGTDLGEAIRELLISKEFPEMHSTTELLLMFAARAEHLHRKIIPSLEQGRWVLCDRFTDATYAYQGAGRDIDLQNIQTLENLVQGTLRPDYTFLFDIDADIGLARAKNRGETDRFEQQHLDFFNRVRSAYLKMAEENPQRYRIVNAQYDLQTVQKQIDTLLGQIIQ</sequence>
<keyword evidence="5 12" id="KW-0545">Nucleotide biosynthesis</keyword>
<comment type="similarity">
    <text evidence="1 12">Belongs to the thymidylate kinase family.</text>
</comment>
<evidence type="ECO:0000256" key="7">
    <source>
        <dbReference type="ARBA" id="ARBA00022777"/>
    </source>
</evidence>
<evidence type="ECO:0000256" key="5">
    <source>
        <dbReference type="ARBA" id="ARBA00022727"/>
    </source>
</evidence>
<evidence type="ECO:0000313" key="14">
    <source>
        <dbReference type="EMBL" id="TCJ86860.1"/>
    </source>
</evidence>
<feature type="domain" description="Thymidylate kinase-like" evidence="13">
    <location>
        <begin position="14"/>
        <end position="203"/>
    </location>
</feature>
<dbReference type="PANTHER" id="PTHR10344:SF4">
    <property type="entry name" value="UMP-CMP KINASE 2, MITOCHONDRIAL"/>
    <property type="match status" value="1"/>
</dbReference>
<dbReference type="HAMAP" id="MF_00165">
    <property type="entry name" value="Thymidylate_kinase"/>
    <property type="match status" value="1"/>
</dbReference>
<dbReference type="GO" id="GO:0006227">
    <property type="term" value="P:dUDP biosynthetic process"/>
    <property type="evidence" value="ECO:0007669"/>
    <property type="project" value="TreeGrafter"/>
</dbReference>
<dbReference type="FunFam" id="3.40.50.300:FF:000225">
    <property type="entry name" value="Thymidylate kinase"/>
    <property type="match status" value="1"/>
</dbReference>
<evidence type="ECO:0000256" key="3">
    <source>
        <dbReference type="ARBA" id="ARBA00017144"/>
    </source>
</evidence>
<dbReference type="GO" id="GO:0006233">
    <property type="term" value="P:dTDP biosynthetic process"/>
    <property type="evidence" value="ECO:0007669"/>
    <property type="project" value="InterPro"/>
</dbReference>
<evidence type="ECO:0000256" key="11">
    <source>
        <dbReference type="ARBA" id="ARBA00057735"/>
    </source>
</evidence>
<feature type="binding site" evidence="12">
    <location>
        <begin position="16"/>
        <end position="23"/>
    </location>
    <ligand>
        <name>ATP</name>
        <dbReference type="ChEBI" id="CHEBI:30616"/>
    </ligand>
</feature>
<dbReference type="RefSeq" id="WP_131905191.1">
    <property type="nucleotide sequence ID" value="NZ_BAAAFU010000004.1"/>
</dbReference>
<keyword evidence="4 12" id="KW-0808">Transferase</keyword>
<dbReference type="OrthoDB" id="9774907at2"/>
<dbReference type="GO" id="GO:0005829">
    <property type="term" value="C:cytosol"/>
    <property type="evidence" value="ECO:0007669"/>
    <property type="project" value="TreeGrafter"/>
</dbReference>
<name>A0A4R1F0S6_9GAMM</name>
<comment type="caution">
    <text evidence="14">The sequence shown here is derived from an EMBL/GenBank/DDBJ whole genome shotgun (WGS) entry which is preliminary data.</text>
</comment>
<dbReference type="CDD" id="cd01672">
    <property type="entry name" value="TMPK"/>
    <property type="match status" value="1"/>
</dbReference>
<dbReference type="GO" id="GO:0006235">
    <property type="term" value="P:dTTP biosynthetic process"/>
    <property type="evidence" value="ECO:0007669"/>
    <property type="project" value="UniProtKB-UniRule"/>
</dbReference>
<dbReference type="AlphaFoldDB" id="A0A4R1F0S6"/>
<evidence type="ECO:0000256" key="4">
    <source>
        <dbReference type="ARBA" id="ARBA00022679"/>
    </source>
</evidence>
<dbReference type="GO" id="GO:0004798">
    <property type="term" value="F:dTMP kinase activity"/>
    <property type="evidence" value="ECO:0007669"/>
    <property type="project" value="UniProtKB-UniRule"/>
</dbReference>
<protein>
    <recommendedName>
        <fullName evidence="3 12">Thymidylate kinase</fullName>
        <ecNumber evidence="2 12">2.7.4.9</ecNumber>
    </recommendedName>
    <alternativeName>
        <fullName evidence="9 12">dTMP kinase</fullName>
    </alternativeName>
</protein>
<evidence type="ECO:0000256" key="12">
    <source>
        <dbReference type="HAMAP-Rule" id="MF_00165"/>
    </source>
</evidence>
<organism evidence="14 15">
    <name type="scientific">Cocleimonas flava</name>
    <dbReference type="NCBI Taxonomy" id="634765"/>
    <lineage>
        <taxon>Bacteria</taxon>
        <taxon>Pseudomonadati</taxon>
        <taxon>Pseudomonadota</taxon>
        <taxon>Gammaproteobacteria</taxon>
        <taxon>Thiotrichales</taxon>
        <taxon>Thiotrichaceae</taxon>
        <taxon>Cocleimonas</taxon>
    </lineage>
</organism>
<dbReference type="NCBIfam" id="TIGR00041">
    <property type="entry name" value="DTMP_kinase"/>
    <property type="match status" value="1"/>
</dbReference>
<gene>
    <name evidence="12" type="primary">tmk</name>
    <name evidence="14" type="ORF">EV695_1358</name>
</gene>